<comment type="caution">
    <text evidence="2">The sequence shown here is derived from an EMBL/GenBank/DDBJ whole genome shotgun (WGS) entry which is preliminary data.</text>
</comment>
<sequence>MRERSILPSFGEKMNDYKKSSQVIHILDSIPENDNRVSDRLPLFCGNKGVNECKRERSGQRTEKRYNSSCNGVNLPKLQKKSTAVPPLERTISSPDPTGFLNVANIALSPRENTVDKFKREPVINCADYLIYEPACTTANLATANIDLSRYAFHSSMERIPETDGERLLSVHSKKKLQSAEEKKKELNTPERKTRKRRESQASGLRNVDLFDQQRQHLARKGPPARVLVSCKFPESRPGTPNYFRKSSAVTEDLFFPKIVLYQWEVCEQPKITKALQSRKYPIRLPLLHKIPTAPQDKQPIDGDYKGHENDAKRPESPLSKIPYPPPPTPQCQTCPPSSKGNIADK</sequence>
<dbReference type="Proteomes" id="UP000275408">
    <property type="component" value="Unassembled WGS sequence"/>
</dbReference>
<evidence type="ECO:0000313" key="3">
    <source>
        <dbReference type="Proteomes" id="UP000275408"/>
    </source>
</evidence>
<dbReference type="EMBL" id="RCHS01001803">
    <property type="protein sequence ID" value="RMX51361.1"/>
    <property type="molecule type" value="Genomic_DNA"/>
</dbReference>
<dbReference type="AlphaFoldDB" id="A0A3M6UCI7"/>
<gene>
    <name evidence="2" type="ORF">pdam_00011353</name>
</gene>
<evidence type="ECO:0000256" key="1">
    <source>
        <dbReference type="SAM" id="MobiDB-lite"/>
    </source>
</evidence>
<evidence type="ECO:0000313" key="2">
    <source>
        <dbReference type="EMBL" id="RMX51361.1"/>
    </source>
</evidence>
<organism evidence="2 3">
    <name type="scientific">Pocillopora damicornis</name>
    <name type="common">Cauliflower coral</name>
    <name type="synonym">Millepora damicornis</name>
    <dbReference type="NCBI Taxonomy" id="46731"/>
    <lineage>
        <taxon>Eukaryota</taxon>
        <taxon>Metazoa</taxon>
        <taxon>Cnidaria</taxon>
        <taxon>Anthozoa</taxon>
        <taxon>Hexacorallia</taxon>
        <taxon>Scleractinia</taxon>
        <taxon>Astrocoeniina</taxon>
        <taxon>Pocilloporidae</taxon>
        <taxon>Pocillopora</taxon>
    </lineage>
</organism>
<feature type="region of interest" description="Disordered" evidence="1">
    <location>
        <begin position="290"/>
        <end position="346"/>
    </location>
</feature>
<feature type="compositionally biased region" description="Basic and acidic residues" evidence="1">
    <location>
        <begin position="178"/>
        <end position="192"/>
    </location>
</feature>
<accession>A0A3M6UCI7</accession>
<keyword evidence="3" id="KW-1185">Reference proteome</keyword>
<name>A0A3M6UCI7_POCDA</name>
<feature type="region of interest" description="Disordered" evidence="1">
    <location>
        <begin position="164"/>
        <end position="211"/>
    </location>
</feature>
<proteinExistence type="predicted"/>
<protein>
    <submittedName>
        <fullName evidence="2">Uncharacterized protein</fullName>
    </submittedName>
</protein>
<feature type="compositionally biased region" description="Basic and acidic residues" evidence="1">
    <location>
        <begin position="299"/>
        <end position="316"/>
    </location>
</feature>
<reference evidence="2 3" key="1">
    <citation type="journal article" date="2018" name="Sci. Rep.">
        <title>Comparative analysis of the Pocillopora damicornis genome highlights role of immune system in coral evolution.</title>
        <authorList>
            <person name="Cunning R."/>
            <person name="Bay R.A."/>
            <person name="Gillette P."/>
            <person name="Baker A.C."/>
            <person name="Traylor-Knowles N."/>
        </authorList>
    </citation>
    <scope>NUCLEOTIDE SEQUENCE [LARGE SCALE GENOMIC DNA]</scope>
    <source>
        <strain evidence="2">RSMAS</strain>
        <tissue evidence="2">Whole animal</tissue>
    </source>
</reference>